<dbReference type="InterPro" id="IPR022417">
    <property type="entry name" value="Porphobilin_deaminase_N"/>
</dbReference>
<dbReference type="SUPFAM" id="SSF53850">
    <property type="entry name" value="Periplasmic binding protein-like II"/>
    <property type="match status" value="1"/>
</dbReference>
<comment type="cofactor">
    <cofactor evidence="7">
        <name>dipyrromethane</name>
        <dbReference type="ChEBI" id="CHEBI:60342"/>
    </cofactor>
    <text evidence="7">Binds 1 dipyrromethane group covalently.</text>
</comment>
<dbReference type="EMBL" id="CP025570">
    <property type="protein sequence ID" value="AZZ38734.1"/>
    <property type="molecule type" value="Genomic_DNA"/>
</dbReference>
<feature type="region of interest" description="Disordered" evidence="8">
    <location>
        <begin position="1"/>
        <end position="20"/>
    </location>
</feature>
<feature type="compositionally biased region" description="Polar residues" evidence="8">
    <location>
        <begin position="1"/>
        <end position="14"/>
    </location>
</feature>
<evidence type="ECO:0000313" key="9">
    <source>
        <dbReference type="EMBL" id="AZZ38734.1"/>
    </source>
</evidence>
<proteinExistence type="inferred from homology"/>
<dbReference type="PANTHER" id="PTHR11557:SF0">
    <property type="entry name" value="PORPHOBILINOGEN DEAMINASE"/>
    <property type="match status" value="1"/>
</dbReference>
<dbReference type="Gene3D" id="3.30.160.40">
    <property type="entry name" value="Porphobilinogen deaminase, C-terminal domain"/>
    <property type="match status" value="1"/>
</dbReference>
<gene>
    <name evidence="7" type="primary">hemC</name>
    <name evidence="9" type="ORF">C0Z10_02070</name>
</gene>
<comment type="catalytic activity">
    <reaction evidence="6 7">
        <text>4 porphobilinogen + H2O = hydroxymethylbilane + 4 NH4(+)</text>
        <dbReference type="Rhea" id="RHEA:13185"/>
        <dbReference type="ChEBI" id="CHEBI:15377"/>
        <dbReference type="ChEBI" id="CHEBI:28938"/>
        <dbReference type="ChEBI" id="CHEBI:57845"/>
        <dbReference type="ChEBI" id="CHEBI:58126"/>
        <dbReference type="EC" id="2.5.1.61"/>
    </reaction>
</comment>
<dbReference type="PANTHER" id="PTHR11557">
    <property type="entry name" value="PORPHOBILINOGEN DEAMINASE"/>
    <property type="match status" value="1"/>
</dbReference>
<sequence>MSRRTSTAPTSPQKRTPVRLGTRASRLATTQSTMVARALDGHGLDVELVHVTTHGDVISTPLSQMGGTGVFASAIRADLLAGRCDIAVHSFKDLPTAQPLGLVVAAVPQREDPHDALVARDGLRLAELPAGARVGTGSPRRAAQLRAARPDLEVVDIRGNVDTRVGRVKGFGGREDLDAVVVAASGLRRLGRGGDISEALDVSVMLPAPAQGALAVECRTTDARHGVLARGLGAIDDLDTRLSATAERAVLAGLEAGCAAPVGCLARVRKGVLDLSAAVVAVDGTRSVRSQAGLELPDRPPEKADEIATLVGAAHALGLQVARELLDQGAARIADLHASKAGPEEATR</sequence>
<dbReference type="EC" id="2.5.1.61" evidence="7"/>
<dbReference type="SUPFAM" id="SSF54782">
    <property type="entry name" value="Porphobilinogen deaminase (hydroxymethylbilane synthase), C-terminal domain"/>
    <property type="match status" value="1"/>
</dbReference>
<dbReference type="InterPro" id="IPR022418">
    <property type="entry name" value="Porphobilinogen_deaminase_C"/>
</dbReference>
<dbReference type="InterPro" id="IPR022419">
    <property type="entry name" value="Porphobilin_deaminase_cofac_BS"/>
</dbReference>
<dbReference type="GO" id="GO:0004418">
    <property type="term" value="F:hydroxymethylbilane synthase activity"/>
    <property type="evidence" value="ECO:0007669"/>
    <property type="project" value="UniProtKB-UniRule"/>
</dbReference>
<comment type="similarity">
    <text evidence="2 7">Belongs to the HMBS family.</text>
</comment>
<evidence type="ECO:0000313" key="10">
    <source>
        <dbReference type="Proteomes" id="UP000285875"/>
    </source>
</evidence>
<dbReference type="InterPro" id="IPR036803">
    <property type="entry name" value="Porphobilinogen_deaminase_C_sf"/>
</dbReference>
<dbReference type="KEGG" id="aji:C0Z10_02070"/>
<dbReference type="PIRSF" id="PIRSF001438">
    <property type="entry name" value="4pyrrol_synth_OHMeBilane_synth"/>
    <property type="match status" value="1"/>
</dbReference>
<protein>
    <recommendedName>
        <fullName evidence="7">Porphobilinogen deaminase</fullName>
        <shortName evidence="7">PBG</shortName>
        <ecNumber evidence="7">2.5.1.61</ecNumber>
    </recommendedName>
    <alternativeName>
        <fullName evidence="7">Hydroxymethylbilane synthase</fullName>
        <shortName evidence="7">HMBS</shortName>
    </alternativeName>
    <alternativeName>
        <fullName evidence="7">Pre-uroporphyrinogen synthase</fullName>
    </alternativeName>
</protein>
<reference evidence="10" key="1">
    <citation type="submission" date="2017-12" db="EMBL/GenBank/DDBJ databases">
        <title>Whole genome sequencing of Acidipropionibacterium jensenii strains JS279 and JS280.</title>
        <authorList>
            <person name="Deptula P."/>
            <person name="Laine P."/>
            <person name="Smolander O.-P."/>
            <person name="Paulin L."/>
            <person name="Auvinen P."/>
            <person name="Varmanen P."/>
        </authorList>
    </citation>
    <scope>NUCLEOTIDE SEQUENCE [LARGE SCALE GENOMIC DNA]</scope>
    <source>
        <strain evidence="10">JS280</strain>
    </source>
</reference>
<evidence type="ECO:0000256" key="2">
    <source>
        <dbReference type="ARBA" id="ARBA00005638"/>
    </source>
</evidence>
<dbReference type="RefSeq" id="WP_097798317.1">
    <property type="nucleotide sequence ID" value="NZ_JAKDOF010000071.1"/>
</dbReference>
<organism evidence="9 10">
    <name type="scientific">Acidipropionibacterium jensenii</name>
    <dbReference type="NCBI Taxonomy" id="1749"/>
    <lineage>
        <taxon>Bacteria</taxon>
        <taxon>Bacillati</taxon>
        <taxon>Actinomycetota</taxon>
        <taxon>Actinomycetes</taxon>
        <taxon>Propionibacteriales</taxon>
        <taxon>Propionibacteriaceae</taxon>
        <taxon>Acidipropionibacterium</taxon>
    </lineage>
</organism>
<comment type="miscellaneous">
    <text evidence="7">The porphobilinogen subunits are added to the dipyrromethane group.</text>
</comment>
<feature type="modified residue" description="S-(dipyrrolylmethanemethyl)cysteine" evidence="7">
    <location>
        <position position="258"/>
    </location>
</feature>
<dbReference type="Pfam" id="PF01379">
    <property type="entry name" value="Porphobil_deam"/>
    <property type="match status" value="1"/>
</dbReference>
<comment type="subunit">
    <text evidence="3 7">Monomer.</text>
</comment>
<dbReference type="Proteomes" id="UP000285875">
    <property type="component" value="Chromosome"/>
</dbReference>
<evidence type="ECO:0000256" key="4">
    <source>
        <dbReference type="ARBA" id="ARBA00022679"/>
    </source>
</evidence>
<keyword evidence="5 7" id="KW-0627">Porphyrin biosynthesis</keyword>
<evidence type="ECO:0000256" key="8">
    <source>
        <dbReference type="SAM" id="MobiDB-lite"/>
    </source>
</evidence>
<dbReference type="GO" id="GO:0005737">
    <property type="term" value="C:cytoplasm"/>
    <property type="evidence" value="ECO:0007669"/>
    <property type="project" value="UniProtKB-UniRule"/>
</dbReference>
<keyword evidence="4 7" id="KW-0808">Transferase</keyword>
<dbReference type="InterPro" id="IPR000860">
    <property type="entry name" value="HemC"/>
</dbReference>
<dbReference type="PROSITE" id="PS00533">
    <property type="entry name" value="PORPHOBILINOGEN_DEAM"/>
    <property type="match status" value="1"/>
</dbReference>
<evidence type="ECO:0000256" key="7">
    <source>
        <dbReference type="HAMAP-Rule" id="MF_00260"/>
    </source>
</evidence>
<dbReference type="PRINTS" id="PR00151">
    <property type="entry name" value="PORPHBDMNASE"/>
</dbReference>
<dbReference type="GO" id="GO:0006782">
    <property type="term" value="P:protoporphyrinogen IX biosynthetic process"/>
    <property type="evidence" value="ECO:0007669"/>
    <property type="project" value="UniProtKB-UniRule"/>
</dbReference>
<evidence type="ECO:0000256" key="5">
    <source>
        <dbReference type="ARBA" id="ARBA00023244"/>
    </source>
</evidence>
<name>A0A3Q9UCQ3_9ACTN</name>
<dbReference type="AlphaFoldDB" id="A0A3Q9UCQ3"/>
<evidence type="ECO:0000256" key="1">
    <source>
        <dbReference type="ARBA" id="ARBA00002869"/>
    </source>
</evidence>
<comment type="function">
    <text evidence="1 7">Tetrapolymerization of the monopyrrole PBG into the hydroxymethylbilane pre-uroporphyrinogen in several discrete steps.</text>
</comment>
<dbReference type="NCBIfam" id="TIGR00212">
    <property type="entry name" value="hemC"/>
    <property type="match status" value="1"/>
</dbReference>
<dbReference type="Gene3D" id="3.40.190.10">
    <property type="entry name" value="Periplasmic binding protein-like II"/>
    <property type="match status" value="2"/>
</dbReference>
<dbReference type="HAMAP" id="MF_00260">
    <property type="entry name" value="Porphobil_deam"/>
    <property type="match status" value="1"/>
</dbReference>
<evidence type="ECO:0000256" key="3">
    <source>
        <dbReference type="ARBA" id="ARBA00011245"/>
    </source>
</evidence>
<dbReference type="Pfam" id="PF03900">
    <property type="entry name" value="Porphobil_deamC"/>
    <property type="match status" value="1"/>
</dbReference>
<dbReference type="FunFam" id="3.40.190.10:FF:000005">
    <property type="entry name" value="Porphobilinogen deaminase"/>
    <property type="match status" value="1"/>
</dbReference>
<accession>A0A3Q9UCQ3</accession>
<evidence type="ECO:0000256" key="6">
    <source>
        <dbReference type="ARBA" id="ARBA00048169"/>
    </source>
</evidence>